<comment type="caution">
    <text evidence="1">The sequence shown here is derived from an EMBL/GenBank/DDBJ whole genome shotgun (WGS) entry which is preliminary data.</text>
</comment>
<dbReference type="EMBL" id="WHJC01000689">
    <property type="protein sequence ID" value="MPQ45374.1"/>
    <property type="molecule type" value="Genomic_DNA"/>
</dbReference>
<feature type="non-terminal residue" evidence="1">
    <location>
        <position position="128"/>
    </location>
</feature>
<keyword evidence="2" id="KW-1185">Reference proteome</keyword>
<protein>
    <recommendedName>
        <fullName evidence="3">Carboxypeptidase regulatory-like domain-containing protein</fullName>
    </recommendedName>
</protein>
<accession>A0A6I1MQP8</accession>
<evidence type="ECO:0000313" key="1">
    <source>
        <dbReference type="EMBL" id="MPQ45374.1"/>
    </source>
</evidence>
<organism evidence="1 2">
    <name type="scientific">Clostridium tarantellae</name>
    <dbReference type="NCBI Taxonomy" id="39493"/>
    <lineage>
        <taxon>Bacteria</taxon>
        <taxon>Bacillati</taxon>
        <taxon>Bacillota</taxon>
        <taxon>Clostridia</taxon>
        <taxon>Eubacteriales</taxon>
        <taxon>Clostridiaceae</taxon>
        <taxon>Clostridium</taxon>
    </lineage>
</organism>
<sequence>NDPNMLLGVISGKVQDTNNNSLLGAIISLYRLNNNIKTLIAITYTDISGIYVFTELTLGNYIIEIFALGYIQVEMPVSVNKNELVSLKNNLTIDLKASDGVVSGIIKDSTNLEISDAYVILYKVEDNE</sequence>
<name>A0A6I1MQP8_9CLOT</name>
<proteinExistence type="predicted"/>
<gene>
    <name evidence="1" type="ORF">GBZ86_16850</name>
</gene>
<dbReference type="AlphaFoldDB" id="A0A6I1MQP8"/>
<reference evidence="1 2" key="1">
    <citation type="submission" date="2019-10" db="EMBL/GenBank/DDBJ databases">
        <title>The Genome Sequence of Clostridium tarantellae Isolated from Fish Brain.</title>
        <authorList>
            <person name="Bano L."/>
            <person name="Kiel M."/>
            <person name="Sales G."/>
            <person name="Doxey A.C."/>
            <person name="Mansfield M.J."/>
            <person name="Schiavone M."/>
            <person name="Rossetto O."/>
            <person name="Pirazzini M."/>
            <person name="Dobrindt U."/>
            <person name="Montecucco C."/>
        </authorList>
    </citation>
    <scope>NUCLEOTIDE SEQUENCE [LARGE SCALE GENOMIC DNA]</scope>
    <source>
        <strain evidence="1 2">DSM 3997</strain>
    </source>
</reference>
<dbReference type="Pfam" id="PF13620">
    <property type="entry name" value="CarboxypepD_reg"/>
    <property type="match status" value="1"/>
</dbReference>
<feature type="non-terminal residue" evidence="1">
    <location>
        <position position="1"/>
    </location>
</feature>
<dbReference type="Gene3D" id="2.60.40.1120">
    <property type="entry name" value="Carboxypeptidase-like, regulatory domain"/>
    <property type="match status" value="1"/>
</dbReference>
<dbReference type="Proteomes" id="UP000430345">
    <property type="component" value="Unassembled WGS sequence"/>
</dbReference>
<dbReference type="RefSeq" id="WP_207707495.1">
    <property type="nucleotide sequence ID" value="NZ_WHJC01000689.1"/>
</dbReference>
<evidence type="ECO:0000313" key="2">
    <source>
        <dbReference type="Proteomes" id="UP000430345"/>
    </source>
</evidence>
<dbReference type="InterPro" id="IPR008969">
    <property type="entry name" value="CarboxyPept-like_regulatory"/>
</dbReference>
<dbReference type="SUPFAM" id="SSF49464">
    <property type="entry name" value="Carboxypeptidase regulatory domain-like"/>
    <property type="match status" value="1"/>
</dbReference>
<evidence type="ECO:0008006" key="3">
    <source>
        <dbReference type="Google" id="ProtNLM"/>
    </source>
</evidence>